<gene>
    <name evidence="3" type="ORF">HOLleu_02169</name>
</gene>
<feature type="signal peptide" evidence="1">
    <location>
        <begin position="1"/>
        <end position="18"/>
    </location>
</feature>
<protein>
    <submittedName>
        <fullName evidence="3">Beta-lactamase domain-containing protein 2</fullName>
    </submittedName>
</protein>
<name>A0A9Q1HL98_HOLLE</name>
<dbReference type="AlphaFoldDB" id="A0A9Q1HL98"/>
<dbReference type="InterPro" id="IPR012338">
    <property type="entry name" value="Beta-lactam/transpept-like"/>
</dbReference>
<dbReference type="InterPro" id="IPR052907">
    <property type="entry name" value="Beta-lactamase/esterase"/>
</dbReference>
<evidence type="ECO:0000256" key="1">
    <source>
        <dbReference type="SAM" id="SignalP"/>
    </source>
</evidence>
<dbReference type="InterPro" id="IPR001466">
    <property type="entry name" value="Beta-lactam-related"/>
</dbReference>
<feature type="chain" id="PRO_5040503390" evidence="1">
    <location>
        <begin position="19"/>
        <end position="437"/>
    </location>
</feature>
<dbReference type="Proteomes" id="UP001152320">
    <property type="component" value="Chromosome 1"/>
</dbReference>
<dbReference type="Pfam" id="PF00144">
    <property type="entry name" value="Beta-lactamase"/>
    <property type="match status" value="1"/>
</dbReference>
<organism evidence="3 4">
    <name type="scientific">Holothuria leucospilota</name>
    <name type="common">Black long sea cucumber</name>
    <name type="synonym">Mertensiothuria leucospilota</name>
    <dbReference type="NCBI Taxonomy" id="206669"/>
    <lineage>
        <taxon>Eukaryota</taxon>
        <taxon>Metazoa</taxon>
        <taxon>Echinodermata</taxon>
        <taxon>Eleutherozoa</taxon>
        <taxon>Echinozoa</taxon>
        <taxon>Holothuroidea</taxon>
        <taxon>Aspidochirotacea</taxon>
        <taxon>Aspidochirotida</taxon>
        <taxon>Holothuriidae</taxon>
        <taxon>Holothuria</taxon>
    </lineage>
</organism>
<dbReference type="Gene3D" id="3.40.710.10">
    <property type="entry name" value="DD-peptidase/beta-lactamase superfamily"/>
    <property type="match status" value="1"/>
</dbReference>
<dbReference type="OrthoDB" id="5946976at2759"/>
<proteinExistence type="predicted"/>
<comment type="caution">
    <text evidence="3">The sequence shown here is derived from an EMBL/GenBank/DDBJ whole genome shotgun (WGS) entry which is preliminary data.</text>
</comment>
<dbReference type="EMBL" id="JAIZAY010000001">
    <property type="protein sequence ID" value="KAJ8049423.1"/>
    <property type="molecule type" value="Genomic_DNA"/>
</dbReference>
<accession>A0A9Q1HL98</accession>
<dbReference type="SUPFAM" id="SSF56601">
    <property type="entry name" value="beta-lactamase/transpeptidase-like"/>
    <property type="match status" value="1"/>
</dbReference>
<feature type="domain" description="Beta-lactamase-related" evidence="2">
    <location>
        <begin position="51"/>
        <end position="420"/>
    </location>
</feature>
<evidence type="ECO:0000259" key="2">
    <source>
        <dbReference type="Pfam" id="PF00144"/>
    </source>
</evidence>
<dbReference type="PANTHER" id="PTHR43319:SF3">
    <property type="entry name" value="BETA-LACTAMASE-RELATED DOMAIN-CONTAINING PROTEIN"/>
    <property type="match status" value="1"/>
</dbReference>
<keyword evidence="4" id="KW-1185">Reference proteome</keyword>
<evidence type="ECO:0000313" key="4">
    <source>
        <dbReference type="Proteomes" id="UP001152320"/>
    </source>
</evidence>
<sequence length="437" mass="48685">MSFLKQALLVAVTAIAASVLPSYFKPSYPVPEIFGTVAPGFEEVRDTFRKNYKDNWDNREAGSAFSVYYKGENVVDLWAGYADVEAKRLWKEDTMVVIFSSTKGLAALCVAMLVDRGHLDFKKPVSHYWPEFSQHGKELITVEQLLEHEAGLASTETVLSYEILKDHANIDGILEKTKPQWDPGTRHGYHAVTMGPLIDALIRRVDPKGRTVGQFFDEEVSKPFGIDAYIGAPLELDHRIGRSVNVQATFSHYVYGFRSFGFLRDYVLMSLFGGSNSFFQEIIDKCGDVCEFDRMADPEIRRIEVASANGVATAKAVAKLYGILANGGKQGNKVLLSQKLLKEYINDERGLTPDLVLFDLPLRWKYGMNVIPQGENAGNVFGSAGAGGQVGYADPNNNLGYGFVSRYMSPMGMQLSDPRFKNLQESVLRAIKRRKDS</sequence>
<reference evidence="3" key="1">
    <citation type="submission" date="2021-10" db="EMBL/GenBank/DDBJ databases">
        <title>Tropical sea cucumber genome reveals ecological adaptation and Cuvierian tubules defense mechanism.</title>
        <authorList>
            <person name="Chen T."/>
        </authorList>
    </citation>
    <scope>NUCLEOTIDE SEQUENCE</scope>
    <source>
        <strain evidence="3">Nanhai2018</strain>
        <tissue evidence="3">Muscle</tissue>
    </source>
</reference>
<keyword evidence="1" id="KW-0732">Signal</keyword>
<dbReference type="PANTHER" id="PTHR43319">
    <property type="entry name" value="BETA-LACTAMASE-RELATED"/>
    <property type="match status" value="1"/>
</dbReference>
<evidence type="ECO:0000313" key="3">
    <source>
        <dbReference type="EMBL" id="KAJ8049423.1"/>
    </source>
</evidence>